<accession>A0A6M3IXS2</accession>
<dbReference type="EMBL" id="MT141469">
    <property type="protein sequence ID" value="QJA62363.1"/>
    <property type="molecule type" value="Genomic_DNA"/>
</dbReference>
<evidence type="ECO:0000313" key="2">
    <source>
        <dbReference type="EMBL" id="QJA81375.1"/>
    </source>
</evidence>
<dbReference type="AlphaFoldDB" id="A0A6M3IXS2"/>
<evidence type="ECO:0000313" key="1">
    <source>
        <dbReference type="EMBL" id="QJA62363.1"/>
    </source>
</evidence>
<sequence length="85" mass="10252">MLAGRYKRRHLFFRKYQLFCSECARWYFAEDSEGVDDDIGFPHWGWSVCPLCGGSNHNAKYLMRLEHYRPDRIPEHKLFLLKELV</sequence>
<protein>
    <submittedName>
        <fullName evidence="1">Uncharacterized protein</fullName>
    </submittedName>
</protein>
<organism evidence="1">
    <name type="scientific">viral metagenome</name>
    <dbReference type="NCBI Taxonomy" id="1070528"/>
    <lineage>
        <taxon>unclassified sequences</taxon>
        <taxon>metagenomes</taxon>
        <taxon>organismal metagenomes</taxon>
    </lineage>
</organism>
<gene>
    <name evidence="2" type="ORF">MM415A00550_0007</name>
    <name evidence="1" type="ORF">MM415B00794_0019</name>
</gene>
<proteinExistence type="predicted"/>
<name>A0A6M3IXS2_9ZZZZ</name>
<dbReference type="EMBL" id="MT142457">
    <property type="protein sequence ID" value="QJA81375.1"/>
    <property type="molecule type" value="Genomic_DNA"/>
</dbReference>
<reference evidence="1" key="1">
    <citation type="submission" date="2020-03" db="EMBL/GenBank/DDBJ databases">
        <title>The deep terrestrial virosphere.</title>
        <authorList>
            <person name="Holmfeldt K."/>
            <person name="Nilsson E."/>
            <person name="Simone D."/>
            <person name="Lopez-Fernandez M."/>
            <person name="Wu X."/>
            <person name="de Brujin I."/>
            <person name="Lundin D."/>
            <person name="Andersson A."/>
            <person name="Bertilsson S."/>
            <person name="Dopson M."/>
        </authorList>
    </citation>
    <scope>NUCLEOTIDE SEQUENCE</scope>
    <source>
        <strain evidence="2">MM415A00550</strain>
        <strain evidence="1">MM415B00794</strain>
    </source>
</reference>